<dbReference type="EMBL" id="JAAAID010000790">
    <property type="protein sequence ID" value="KAG0013889.1"/>
    <property type="molecule type" value="Genomic_DNA"/>
</dbReference>
<proteinExistence type="predicted"/>
<gene>
    <name evidence="1" type="ORF">BGZ80_010785</name>
</gene>
<reference evidence="1" key="1">
    <citation type="journal article" date="2020" name="Fungal Divers.">
        <title>Resolving the Mortierellaceae phylogeny through synthesis of multi-gene phylogenetics and phylogenomics.</title>
        <authorList>
            <person name="Vandepol N."/>
            <person name="Liber J."/>
            <person name="Desiro A."/>
            <person name="Na H."/>
            <person name="Kennedy M."/>
            <person name="Barry K."/>
            <person name="Grigoriev I.V."/>
            <person name="Miller A.N."/>
            <person name="O'Donnell K."/>
            <person name="Stajich J.E."/>
            <person name="Bonito G."/>
        </authorList>
    </citation>
    <scope>NUCLEOTIDE SEQUENCE</scope>
    <source>
        <strain evidence="1">NRRL 2769</strain>
    </source>
</reference>
<protein>
    <submittedName>
        <fullName evidence="1">Uncharacterized protein</fullName>
    </submittedName>
</protein>
<dbReference type="InterPro" id="IPR036930">
    <property type="entry name" value="WGR_dom_sf"/>
</dbReference>
<dbReference type="OrthoDB" id="2445380at2759"/>
<dbReference type="SUPFAM" id="SSF142921">
    <property type="entry name" value="WGR domain-like"/>
    <property type="match status" value="1"/>
</dbReference>
<accession>A0A9P6MVJ6</accession>
<comment type="caution">
    <text evidence="1">The sequence shown here is derived from an EMBL/GenBank/DDBJ whole genome shotgun (WGS) entry which is preliminary data.</text>
</comment>
<sequence length="239" mass="26848">MSSSPTQSSRDAVHESESAAHGVSDVVDVVSIDTGIVVAGAGLADTGTLHNVDGIWKRVVKVVTTRKAHVDKVCPIAKTSLVYYDEDVYDAVLTEKSTGVTYVTQLIYDTETKAFYVYCRYGETDYKLNGPHRTIEAAKDVFQFTYKEKFDVEWANRDTAISDKWTYETKTYEAFEVVEEVYECIDETEAQKIIFEQERSREDDPTTTTEETAVLKGADETLKPAVPKDPSWFTRFAGN</sequence>
<name>A0A9P6MVJ6_9FUNG</name>
<dbReference type="AlphaFoldDB" id="A0A9P6MVJ6"/>
<evidence type="ECO:0000313" key="2">
    <source>
        <dbReference type="Proteomes" id="UP000703661"/>
    </source>
</evidence>
<organism evidence="1 2">
    <name type="scientific">Entomortierella chlamydospora</name>
    <dbReference type="NCBI Taxonomy" id="101097"/>
    <lineage>
        <taxon>Eukaryota</taxon>
        <taxon>Fungi</taxon>
        <taxon>Fungi incertae sedis</taxon>
        <taxon>Mucoromycota</taxon>
        <taxon>Mortierellomycotina</taxon>
        <taxon>Mortierellomycetes</taxon>
        <taxon>Mortierellales</taxon>
        <taxon>Mortierellaceae</taxon>
        <taxon>Entomortierella</taxon>
    </lineage>
</organism>
<evidence type="ECO:0000313" key="1">
    <source>
        <dbReference type="EMBL" id="KAG0013889.1"/>
    </source>
</evidence>
<keyword evidence="2" id="KW-1185">Reference proteome</keyword>
<dbReference type="Proteomes" id="UP000703661">
    <property type="component" value="Unassembled WGS sequence"/>
</dbReference>